<organism evidence="1 2">
    <name type="scientific">Channa striata</name>
    <name type="common">Snakehead murrel</name>
    <name type="synonym">Ophicephalus striatus</name>
    <dbReference type="NCBI Taxonomy" id="64152"/>
    <lineage>
        <taxon>Eukaryota</taxon>
        <taxon>Metazoa</taxon>
        <taxon>Chordata</taxon>
        <taxon>Craniata</taxon>
        <taxon>Vertebrata</taxon>
        <taxon>Euteleostomi</taxon>
        <taxon>Actinopterygii</taxon>
        <taxon>Neopterygii</taxon>
        <taxon>Teleostei</taxon>
        <taxon>Neoteleostei</taxon>
        <taxon>Acanthomorphata</taxon>
        <taxon>Anabantaria</taxon>
        <taxon>Anabantiformes</taxon>
        <taxon>Channoidei</taxon>
        <taxon>Channidae</taxon>
        <taxon>Channa</taxon>
    </lineage>
</organism>
<reference evidence="1" key="1">
    <citation type="submission" date="2023-07" db="EMBL/GenBank/DDBJ databases">
        <title>Chromosome-level Genome Assembly of Striped Snakehead (Channa striata).</title>
        <authorList>
            <person name="Liu H."/>
        </authorList>
    </citation>
    <scope>NUCLEOTIDE SEQUENCE</scope>
    <source>
        <strain evidence="1">Gz</strain>
        <tissue evidence="1">Muscle</tissue>
    </source>
</reference>
<dbReference type="EMBL" id="JAUPFM010000011">
    <property type="protein sequence ID" value="KAK2837663.1"/>
    <property type="molecule type" value="Genomic_DNA"/>
</dbReference>
<name>A0AA88MJ34_CHASR</name>
<sequence>MEQRVFPRLLRRREELPAVQTGLINCGPFSGVKTYFIRREESELPLFLLQSVSGWCHLSPALRRSYYCYENVKKTGNRNRLNTGAESRRLDRIRVNRSQSAGISVATFNGLLSCSTVVHSQANPEHGAVEQTPSRPWELTNAKGLKMNEAQLP</sequence>
<accession>A0AA88MJ34</accession>
<dbReference type="AlphaFoldDB" id="A0AA88MJ34"/>
<proteinExistence type="predicted"/>
<protein>
    <submittedName>
        <fullName evidence="1">Uncharacterized protein</fullName>
    </submittedName>
</protein>
<evidence type="ECO:0000313" key="2">
    <source>
        <dbReference type="Proteomes" id="UP001187415"/>
    </source>
</evidence>
<gene>
    <name evidence="1" type="ORF">Q5P01_014875</name>
</gene>
<comment type="caution">
    <text evidence="1">The sequence shown here is derived from an EMBL/GenBank/DDBJ whole genome shotgun (WGS) entry which is preliminary data.</text>
</comment>
<evidence type="ECO:0000313" key="1">
    <source>
        <dbReference type="EMBL" id="KAK2837663.1"/>
    </source>
</evidence>
<dbReference type="Proteomes" id="UP001187415">
    <property type="component" value="Unassembled WGS sequence"/>
</dbReference>
<keyword evidence="2" id="KW-1185">Reference proteome</keyword>